<dbReference type="EMBL" id="JAQOMS010000002">
    <property type="protein sequence ID" value="MDC2889983.1"/>
    <property type="molecule type" value="Genomic_DNA"/>
</dbReference>
<name>A0ABT5FEL5_9GAMM</name>
<protein>
    <submittedName>
        <fullName evidence="1">DUF945 family protein</fullName>
    </submittedName>
</protein>
<evidence type="ECO:0000313" key="2">
    <source>
        <dbReference type="Proteomes" id="UP001528411"/>
    </source>
</evidence>
<organism evidence="1 2">
    <name type="scientific">Psychrosphaera algicola</name>
    <dbReference type="NCBI Taxonomy" id="3023714"/>
    <lineage>
        <taxon>Bacteria</taxon>
        <taxon>Pseudomonadati</taxon>
        <taxon>Pseudomonadota</taxon>
        <taxon>Gammaproteobacteria</taxon>
        <taxon>Alteromonadales</taxon>
        <taxon>Pseudoalteromonadaceae</taxon>
        <taxon>Psychrosphaera</taxon>
    </lineage>
</organism>
<reference evidence="1 2" key="1">
    <citation type="submission" date="2023-01" db="EMBL/GenBank/DDBJ databases">
        <title>Psychrosphaera sp. nov., isolated from marine algae.</title>
        <authorList>
            <person name="Bayburt H."/>
            <person name="Choi B.J."/>
            <person name="Kim J.M."/>
            <person name="Choi D.G."/>
            <person name="Jeon C.O."/>
        </authorList>
    </citation>
    <scope>NUCLEOTIDE SEQUENCE [LARGE SCALE GENOMIC DNA]</scope>
    <source>
        <strain evidence="1 2">G1-22</strain>
    </source>
</reference>
<dbReference type="Pfam" id="PF06097">
    <property type="entry name" value="DUF945"/>
    <property type="match status" value="1"/>
</dbReference>
<evidence type="ECO:0000313" key="1">
    <source>
        <dbReference type="EMBL" id="MDC2889983.1"/>
    </source>
</evidence>
<dbReference type="RefSeq" id="WP_272181292.1">
    <property type="nucleotide sequence ID" value="NZ_JAQOMS010000002.1"/>
</dbReference>
<sequence length="376" mass="41779">MNKLLVGGAIVAATAVVAAPKIISLNIAETITGLVQNVTEMPIYNAEIKSMDSGWFSTSGVILVTLELDKVMPPSSPDKAPMDDIEIELDFNIDHAPVLTSGSKLANIEVNYRAENLKSSVTWDHAKPLYQIHAQIDLSGDLSYQDKSEKFQFTSDDNIKFDVKSYAGNAHTLDGHLIYTGELPAIDVTSPEVNMTLQQLVFDSVIKGDLASMFNYDQIPQYEMTVSVNQIEVKNETSPDVLTLDHMSILVNSELDDATNLVRSDQIYKLGRFSFGEYFGEEFEIALEVNKLDKNMYMELAKIFSEPAPVEHPEQQVEKMVTFLESNLLTILGPEPEFNITRFKGKLPEGHFNAVLNAKIENVETAPQQLKIQISG</sequence>
<proteinExistence type="predicted"/>
<keyword evidence="2" id="KW-1185">Reference proteome</keyword>
<dbReference type="InterPro" id="IPR010352">
    <property type="entry name" value="DUF945"/>
</dbReference>
<dbReference type="Proteomes" id="UP001528411">
    <property type="component" value="Unassembled WGS sequence"/>
</dbReference>
<gene>
    <name evidence="1" type="ORF">PN838_15960</name>
</gene>
<comment type="caution">
    <text evidence="1">The sequence shown here is derived from an EMBL/GenBank/DDBJ whole genome shotgun (WGS) entry which is preliminary data.</text>
</comment>
<accession>A0ABT5FEL5</accession>